<sequence>MPVKPGERVRPQDEVIYLAAGVADLVMGGMRSTVRRLPGLEAVREELRARGALALRRTGHLPHAHMEVIARRVVERNSDG</sequence>
<dbReference type="Proteomes" id="UP000251891">
    <property type="component" value="Unassembled WGS sequence"/>
</dbReference>
<proteinExistence type="predicted"/>
<evidence type="ECO:0000313" key="1">
    <source>
        <dbReference type="EMBL" id="RAY16816.1"/>
    </source>
</evidence>
<reference evidence="1 2" key="1">
    <citation type="submission" date="2018-06" db="EMBL/GenBank/DDBJ databases">
        <title>Actinomadura craniellae sp. nov. isolated from marine sponge Craniella sp.</title>
        <authorList>
            <person name="Li L."/>
            <person name="Xu Q.H."/>
            <person name="Lin H.W."/>
            <person name="Lu Y.H."/>
        </authorList>
    </citation>
    <scope>NUCLEOTIDE SEQUENCE [LARGE SCALE GENOMIC DNA]</scope>
    <source>
        <strain evidence="1 2">LHW63021</strain>
    </source>
</reference>
<protein>
    <submittedName>
        <fullName evidence="1">Polyprenyl synthetase</fullName>
    </submittedName>
</protein>
<dbReference type="EMBL" id="QLYX01000001">
    <property type="protein sequence ID" value="RAY16816.1"/>
    <property type="molecule type" value="Genomic_DNA"/>
</dbReference>
<dbReference type="OrthoDB" id="3483511at2"/>
<accession>A0A365HD22</accession>
<dbReference type="AlphaFoldDB" id="A0A365HD22"/>
<gene>
    <name evidence="1" type="ORF">DPM19_01220</name>
</gene>
<comment type="caution">
    <text evidence="1">The sequence shown here is derived from an EMBL/GenBank/DDBJ whole genome shotgun (WGS) entry which is preliminary data.</text>
</comment>
<organism evidence="1 2">
    <name type="scientific">Actinomadura craniellae</name>
    <dbReference type="NCBI Taxonomy" id="2231787"/>
    <lineage>
        <taxon>Bacteria</taxon>
        <taxon>Bacillati</taxon>
        <taxon>Actinomycetota</taxon>
        <taxon>Actinomycetes</taxon>
        <taxon>Streptosporangiales</taxon>
        <taxon>Thermomonosporaceae</taxon>
        <taxon>Actinomadura</taxon>
    </lineage>
</organism>
<keyword evidence="2" id="KW-1185">Reference proteome</keyword>
<evidence type="ECO:0000313" key="2">
    <source>
        <dbReference type="Proteomes" id="UP000251891"/>
    </source>
</evidence>
<name>A0A365HD22_9ACTN</name>